<evidence type="ECO:0000256" key="1">
    <source>
        <dbReference type="ARBA" id="ARBA00004496"/>
    </source>
</evidence>
<keyword evidence="5 9" id="KW-0694">RNA-binding</keyword>
<dbReference type="PANTHER" id="PTHR15952">
    <property type="entry name" value="EXPORTIN-T/LOS1"/>
    <property type="match status" value="1"/>
</dbReference>
<dbReference type="InterPro" id="IPR013598">
    <property type="entry name" value="Exportin-1/Importin-b-like"/>
</dbReference>
<dbReference type="PANTHER" id="PTHR15952:SF11">
    <property type="entry name" value="EXPORTIN-T"/>
    <property type="match status" value="1"/>
</dbReference>
<evidence type="ECO:0000256" key="9">
    <source>
        <dbReference type="RuleBase" id="RU366037"/>
    </source>
</evidence>
<keyword evidence="4 9" id="KW-0820">tRNA-binding</keyword>
<dbReference type="GO" id="GO:0005643">
    <property type="term" value="C:nuclear pore"/>
    <property type="evidence" value="ECO:0007669"/>
    <property type="project" value="TreeGrafter"/>
</dbReference>
<evidence type="ECO:0000256" key="5">
    <source>
        <dbReference type="ARBA" id="ARBA00022884"/>
    </source>
</evidence>
<dbReference type="GO" id="GO:0000049">
    <property type="term" value="F:tRNA binding"/>
    <property type="evidence" value="ECO:0007669"/>
    <property type="project" value="UniProtKB-UniRule"/>
</dbReference>
<evidence type="ECO:0000256" key="7">
    <source>
        <dbReference type="ARBA" id="ARBA00029784"/>
    </source>
</evidence>
<comment type="similarity">
    <text evidence="9">Belongs to the exportin family.</text>
</comment>
<dbReference type="InterPro" id="IPR040017">
    <property type="entry name" value="XPOT"/>
</dbReference>
<organism evidence="11 12">
    <name type="scientific">Galdieria partita</name>
    <dbReference type="NCBI Taxonomy" id="83374"/>
    <lineage>
        <taxon>Eukaryota</taxon>
        <taxon>Rhodophyta</taxon>
        <taxon>Bangiophyceae</taxon>
        <taxon>Galdieriales</taxon>
        <taxon>Galdieriaceae</taxon>
        <taxon>Galdieria</taxon>
    </lineage>
</organism>
<dbReference type="GO" id="GO:0031267">
    <property type="term" value="F:small GTPase binding"/>
    <property type="evidence" value="ECO:0007669"/>
    <property type="project" value="InterPro"/>
</dbReference>
<evidence type="ECO:0000313" key="11">
    <source>
        <dbReference type="EMBL" id="GJQ14624.1"/>
    </source>
</evidence>
<dbReference type="Pfam" id="PF08389">
    <property type="entry name" value="Xpo1"/>
    <property type="match status" value="1"/>
</dbReference>
<comment type="function">
    <text evidence="9">tRNA nucleus export receptor which facilitates tRNA translocation across the nuclear pore complex.</text>
</comment>
<dbReference type="GO" id="GO:0016363">
    <property type="term" value="C:nuclear matrix"/>
    <property type="evidence" value="ECO:0007669"/>
    <property type="project" value="TreeGrafter"/>
</dbReference>
<dbReference type="EMBL" id="BQMJ01000057">
    <property type="protein sequence ID" value="GJQ14624.1"/>
    <property type="molecule type" value="Genomic_DNA"/>
</dbReference>
<reference evidence="11" key="2">
    <citation type="submission" date="2022-01" db="EMBL/GenBank/DDBJ databases">
        <authorList>
            <person name="Hirooka S."/>
            <person name="Miyagishima S.Y."/>
        </authorList>
    </citation>
    <scope>NUCLEOTIDE SEQUENCE</scope>
    <source>
        <strain evidence="11">NBRC 102759</strain>
    </source>
</reference>
<name>A0A9C7Q1J6_9RHOD</name>
<evidence type="ECO:0000256" key="4">
    <source>
        <dbReference type="ARBA" id="ARBA00022555"/>
    </source>
</evidence>
<comment type="caution">
    <text evidence="11">The sequence shown here is derived from an EMBL/GenBank/DDBJ whole genome shotgun (WGS) entry which is preliminary data.</text>
</comment>
<evidence type="ECO:0000256" key="2">
    <source>
        <dbReference type="ARBA" id="ARBA00018928"/>
    </source>
</evidence>
<evidence type="ECO:0000259" key="10">
    <source>
        <dbReference type="Pfam" id="PF08389"/>
    </source>
</evidence>
<dbReference type="InterPro" id="IPR011989">
    <property type="entry name" value="ARM-like"/>
</dbReference>
<dbReference type="AlphaFoldDB" id="A0A9C7Q1J6"/>
<keyword evidence="9" id="KW-0813">Transport</keyword>
<dbReference type="SUPFAM" id="SSF48371">
    <property type="entry name" value="ARM repeat"/>
    <property type="match status" value="1"/>
</dbReference>
<evidence type="ECO:0000256" key="6">
    <source>
        <dbReference type="ARBA" id="ARBA00023242"/>
    </source>
</evidence>
<keyword evidence="12" id="KW-1185">Reference proteome</keyword>
<evidence type="ECO:0000313" key="12">
    <source>
        <dbReference type="Proteomes" id="UP001061958"/>
    </source>
</evidence>
<evidence type="ECO:0000256" key="8">
    <source>
        <dbReference type="ARBA" id="ARBA00032199"/>
    </source>
</evidence>
<dbReference type="Gene3D" id="1.25.10.10">
    <property type="entry name" value="Leucine-rich Repeat Variant"/>
    <property type="match status" value="1"/>
</dbReference>
<gene>
    <name evidence="11" type="ORF">GpartN1_g6415.t1</name>
</gene>
<sequence>MQANTSVSELPLESIVRAVNCLYNPTTNEKTRKEADMYLNQLKESLHANAFEQLATAFLQVFRSHSEEKSAAEYFLLTLFENCFQRWLSGVVEGHKELDIKELVEGQIKANLWQIVLNSVGQQKLEVPNFLRNRMVSLFSFVALRTWPQYWPAFFDDLVALAQSNSDYVEFVLLILKQVSEDLVYTKADIDSGRRDELIRSLDVCLPFLFQFILQLLKICHSTIISSHRQASEVEHAISICVLAFSFVEFILQVCDLKVIWDSGIFQTLSWFFAVSNNRIRTCILNCFTSVISREDCNDDNHFDERKFVCSFFFENSLKLKASSLNQSLKPFQIAESSSEDSEFLRDYFVAFLDCFRLYHSITDQFDDESLQNFLYVVFVLVLHPVPQVSLAAVRFLRSYLRVSSMDKIEYLWDWSMKILIFRFICSLLQEKVDQISIVFSSKVHQEELSLLFSLESDDHAESTENVHLLRCLRDNILGCLSFLIEKDALKLLTYLFSSMYERLLNGISNVNSQVNPSVINICWLDDFFSWDFETFPCIYGRNKNPFECDSNLIIILDALETLFAFISNRLKRLKTFDSNQRLSRFYERVYELCLQNAVSIETYPVLFLNITKILECCLSTGLLMSPKFSTFVISFLSRLLQEIGKCSCYGDTEQLVLCRTNTCSIIVQLVKIPETAKNVVPYIGEFTSQVQSLAANGNLTMNEQNLLAESIIVLSTALQNLQEQRTFIEGMLSSAVNELRSATWLESVQNLNAFIDSFILNGNRIEIAEGEAAERRRKFSRLISLLDSVSRGAREHSKFSESHHPFSYSIFTQLLEPLAVLLTTLHELRSPTTLSLLESKGIGDILYPSARESCHLLGFTEEMGLNPNDVLRRHGVVCLHPERDEIRFWLSDILKRCYNLAGDIVRGIGEYEGNLANIMWLMNVLSGCSTDFDFRGLHLLLQHALRPLFSGFVPRSILEYLSESNFFRLFERLRERIDAILGLEAQKDASEEPEFNEFIRDAAVHSTAKELFLVINDIHITHSRCHSSFSKERNEWNVGYSHVSTKYYSIHDPLPVITERASLYSIVFPLMCRFMTWNSAYLQKKGKSIVEKMINTEMPTAAKNYFLECLLYNLFYMITQPSVDFERKEIALELLRQLLIKFSDQFTVHVQRLFPNLQVGPIGEWLVRERNLLKIPKKGKQAIRHMLKEYFQIVVDEETCRDRSKIPSLPDKVQFHKIRRQQLLEEEDDDVLSFWLD</sequence>
<dbReference type="OrthoDB" id="10261013at2759"/>
<reference evidence="11" key="1">
    <citation type="journal article" date="2022" name="Proc. Natl. Acad. Sci. U.S.A.">
        <title>Life cycle and functional genomics of the unicellular red alga Galdieria for elucidating algal and plant evolution and industrial use.</title>
        <authorList>
            <person name="Hirooka S."/>
            <person name="Itabashi T."/>
            <person name="Ichinose T.M."/>
            <person name="Onuma R."/>
            <person name="Fujiwara T."/>
            <person name="Yamashita S."/>
            <person name="Jong L.W."/>
            <person name="Tomita R."/>
            <person name="Iwane A.H."/>
            <person name="Miyagishima S.Y."/>
        </authorList>
    </citation>
    <scope>NUCLEOTIDE SEQUENCE</scope>
    <source>
        <strain evidence="11">NBRC 102759</strain>
    </source>
</reference>
<feature type="domain" description="Exportin-1/Importin-beta-like" evidence="10">
    <location>
        <begin position="128"/>
        <end position="279"/>
    </location>
</feature>
<dbReference type="GO" id="GO:0071528">
    <property type="term" value="P:tRNA re-export from nucleus"/>
    <property type="evidence" value="ECO:0007669"/>
    <property type="project" value="UniProtKB-UniRule"/>
</dbReference>
<dbReference type="InterPro" id="IPR016024">
    <property type="entry name" value="ARM-type_fold"/>
</dbReference>
<protein>
    <recommendedName>
        <fullName evidence="2 9">Exportin-T</fullName>
    </recommendedName>
    <alternativeName>
        <fullName evidence="7 9">Exportin(tRNA)</fullName>
    </alternativeName>
    <alternativeName>
        <fullName evidence="8 9">tRNA exportin</fullName>
    </alternativeName>
</protein>
<evidence type="ECO:0000256" key="3">
    <source>
        <dbReference type="ARBA" id="ARBA00022490"/>
    </source>
</evidence>
<dbReference type="Proteomes" id="UP001061958">
    <property type="component" value="Unassembled WGS sequence"/>
</dbReference>
<keyword evidence="6 9" id="KW-0539">Nucleus</keyword>
<proteinExistence type="inferred from homology"/>
<accession>A0A9C7Q1J6</accession>
<dbReference type="GO" id="GO:0005737">
    <property type="term" value="C:cytoplasm"/>
    <property type="evidence" value="ECO:0007669"/>
    <property type="project" value="UniProtKB-SubCell"/>
</dbReference>
<keyword evidence="3 9" id="KW-0963">Cytoplasm</keyword>
<comment type="subcellular location">
    <subcellularLocation>
        <location evidence="1 9">Cytoplasm</location>
    </subcellularLocation>
    <subcellularLocation>
        <location evidence="9">Nucleus</location>
    </subcellularLocation>
    <text evidence="9">Shuttles between the nucleus and the cytoplasm.</text>
</comment>